<proteinExistence type="predicted"/>
<reference evidence="1" key="1">
    <citation type="journal article" date="2014" name="Int. J. Syst. Evol. Microbiol.">
        <title>Complete genome sequence of Corynebacterium casei LMG S-19264T (=DSM 44701T), isolated from a smear-ripened cheese.</title>
        <authorList>
            <consortium name="US DOE Joint Genome Institute (JGI-PGF)"/>
            <person name="Walter F."/>
            <person name="Albersmeier A."/>
            <person name="Kalinowski J."/>
            <person name="Ruckert C."/>
        </authorList>
    </citation>
    <scope>NUCLEOTIDE SEQUENCE</scope>
    <source>
        <strain evidence="1">CGMCC 1.15179</strain>
    </source>
</reference>
<dbReference type="AlphaFoldDB" id="A0A8J2VH56"/>
<evidence type="ECO:0000313" key="1">
    <source>
        <dbReference type="EMBL" id="GGE05707.1"/>
    </source>
</evidence>
<protein>
    <recommendedName>
        <fullName evidence="3">DUF1934 domain-containing protein</fullName>
    </recommendedName>
</protein>
<dbReference type="Pfam" id="PF09148">
    <property type="entry name" value="DUF1934"/>
    <property type="match status" value="1"/>
</dbReference>
<comment type="caution">
    <text evidence="1">The sequence shown here is derived from an EMBL/GenBank/DDBJ whole genome shotgun (WGS) entry which is preliminary data.</text>
</comment>
<dbReference type="InterPro" id="IPR012674">
    <property type="entry name" value="Calycin"/>
</dbReference>
<evidence type="ECO:0008006" key="3">
    <source>
        <dbReference type="Google" id="ProtNLM"/>
    </source>
</evidence>
<organism evidence="1 2">
    <name type="scientific">Marinithermofilum abyssi</name>
    <dbReference type="NCBI Taxonomy" id="1571185"/>
    <lineage>
        <taxon>Bacteria</taxon>
        <taxon>Bacillati</taxon>
        <taxon>Bacillota</taxon>
        <taxon>Bacilli</taxon>
        <taxon>Bacillales</taxon>
        <taxon>Thermoactinomycetaceae</taxon>
        <taxon>Marinithermofilum</taxon>
    </lineage>
</organism>
<gene>
    <name evidence="1" type="ORF">GCM10011571_03530</name>
</gene>
<reference evidence="1" key="2">
    <citation type="submission" date="2020-09" db="EMBL/GenBank/DDBJ databases">
        <authorList>
            <person name="Sun Q."/>
            <person name="Zhou Y."/>
        </authorList>
    </citation>
    <scope>NUCLEOTIDE SEQUENCE</scope>
    <source>
        <strain evidence="1">CGMCC 1.15179</strain>
    </source>
</reference>
<dbReference type="Gene3D" id="2.40.128.20">
    <property type="match status" value="1"/>
</dbReference>
<dbReference type="Proteomes" id="UP000625210">
    <property type="component" value="Unassembled WGS sequence"/>
</dbReference>
<name>A0A8J2VH56_9BACL</name>
<dbReference type="EMBL" id="BMHQ01000001">
    <property type="protein sequence ID" value="GGE05707.1"/>
    <property type="molecule type" value="Genomic_DNA"/>
</dbReference>
<dbReference type="InterPro" id="IPR015231">
    <property type="entry name" value="DUF1934"/>
</dbReference>
<sequence>MLKPIRLDIVSEIRSDDQEDVERIEQQLKGHFDQKEDRWVLRYWEEPGTQEEVRTTVKAKEDEVTVIRQGAVSYRVTYRPGQTSLSLVETPGGKAEMEVHTLDYRRRMEESHGQIQFSFRLRMAGEEMGHYQLKIQWTGVSA</sequence>
<accession>A0A8J2VH56</accession>
<dbReference type="SUPFAM" id="SSF50814">
    <property type="entry name" value="Lipocalins"/>
    <property type="match status" value="1"/>
</dbReference>
<evidence type="ECO:0000313" key="2">
    <source>
        <dbReference type="Proteomes" id="UP000625210"/>
    </source>
</evidence>
<keyword evidence="2" id="KW-1185">Reference proteome</keyword>